<gene>
    <name evidence="1" type="ORF">CPEL01642_LOCUS10482</name>
</gene>
<dbReference type="EMBL" id="HBEY01021924">
    <property type="protein sequence ID" value="CAD8607147.1"/>
    <property type="molecule type" value="Transcribed_RNA"/>
</dbReference>
<organism evidence="1">
    <name type="scientific">Coccolithus braarudii</name>
    <dbReference type="NCBI Taxonomy" id="221442"/>
    <lineage>
        <taxon>Eukaryota</taxon>
        <taxon>Haptista</taxon>
        <taxon>Haptophyta</taxon>
        <taxon>Prymnesiophyceae</taxon>
        <taxon>Coccolithales</taxon>
        <taxon>Coccolithaceae</taxon>
        <taxon>Coccolithus</taxon>
    </lineage>
</organism>
<name>A0A7S0Q2E1_9EUKA</name>
<dbReference type="AlphaFoldDB" id="A0A7S0Q2E1"/>
<evidence type="ECO:0000313" key="1">
    <source>
        <dbReference type="EMBL" id="CAD8607147.1"/>
    </source>
</evidence>
<accession>A0A7S0Q2E1</accession>
<reference evidence="1" key="1">
    <citation type="submission" date="2021-01" db="EMBL/GenBank/DDBJ databases">
        <authorList>
            <person name="Corre E."/>
            <person name="Pelletier E."/>
            <person name="Niang G."/>
            <person name="Scheremetjew M."/>
            <person name="Finn R."/>
            <person name="Kale V."/>
            <person name="Holt S."/>
            <person name="Cochrane G."/>
            <person name="Meng A."/>
            <person name="Brown T."/>
            <person name="Cohen L."/>
        </authorList>
    </citation>
    <scope>NUCLEOTIDE SEQUENCE</scope>
    <source>
        <strain evidence="1">PLY182g</strain>
    </source>
</reference>
<sequence length="179" mass="19084">MTMMHSDEDARECIRMLVHVIRQANTGSSPVDHGQLAHMRKVVRLLSLSDEQLAAMQPSERQSVGHIRNAAVQKMKLARTVQGSGSPCFAPVTSMSASSLPYPHSTSTASSSSPIEIMPVGSHPGGSKFAAQESPCVGGLAHSAPGSFNMASLEASRAMPPPTFYTRKLSGSPQTHFQR</sequence>
<protein>
    <submittedName>
        <fullName evidence="1">Uncharacterized protein</fullName>
    </submittedName>
</protein>
<proteinExistence type="predicted"/>